<dbReference type="CDD" id="cd01949">
    <property type="entry name" value="GGDEF"/>
    <property type="match status" value="1"/>
</dbReference>
<dbReference type="CDD" id="cd01948">
    <property type="entry name" value="EAL"/>
    <property type="match status" value="1"/>
</dbReference>
<keyword evidence="2" id="KW-0812">Transmembrane</keyword>
<dbReference type="InterPro" id="IPR035919">
    <property type="entry name" value="EAL_sf"/>
</dbReference>
<keyword evidence="2" id="KW-0472">Membrane</keyword>
<comment type="cofactor">
    <cofactor evidence="1">
        <name>Mg(2+)</name>
        <dbReference type="ChEBI" id="CHEBI:18420"/>
    </cofactor>
</comment>
<dbReference type="SMART" id="SM00052">
    <property type="entry name" value="EAL"/>
    <property type="match status" value="1"/>
</dbReference>
<dbReference type="Gene3D" id="3.20.20.450">
    <property type="entry name" value="EAL domain"/>
    <property type="match status" value="1"/>
</dbReference>
<keyword evidence="6" id="KW-1185">Reference proteome</keyword>
<dbReference type="SUPFAM" id="SSF141868">
    <property type="entry name" value="EAL domain-like"/>
    <property type="match status" value="1"/>
</dbReference>
<reference evidence="5 6" key="1">
    <citation type="journal article" date="2007" name="Proc. Natl. Acad. Sci. U.S.A.">
        <title>Characterization of a marine gammaproteobacterium capable of aerobic anoxygenic photosynthesis.</title>
        <authorList>
            <person name="Fuchs B.M."/>
            <person name="Spring S."/>
            <person name="Teeling H."/>
            <person name="Quast C."/>
            <person name="Wulf J."/>
            <person name="Schattenhofer M."/>
            <person name="Yan S."/>
            <person name="Ferriera S."/>
            <person name="Johnson J."/>
            <person name="Glockner F.O."/>
            <person name="Amann R."/>
        </authorList>
    </citation>
    <scope>NUCLEOTIDE SEQUENCE [LARGE SCALE GENOMIC DNA]</scope>
    <source>
        <strain evidence="5">KT71</strain>
    </source>
</reference>
<dbReference type="FunFam" id="3.30.70.270:FF:000001">
    <property type="entry name" value="Diguanylate cyclase domain protein"/>
    <property type="match status" value="1"/>
</dbReference>
<evidence type="ECO:0000259" key="4">
    <source>
        <dbReference type="PROSITE" id="PS50887"/>
    </source>
</evidence>
<feature type="transmembrane region" description="Helical" evidence="2">
    <location>
        <begin position="127"/>
        <end position="160"/>
    </location>
</feature>
<dbReference type="PROSITE" id="PS50887">
    <property type="entry name" value="GGDEF"/>
    <property type="match status" value="1"/>
</dbReference>
<feature type="transmembrane region" description="Helical" evidence="2">
    <location>
        <begin position="25"/>
        <end position="49"/>
    </location>
</feature>
<dbReference type="eggNOG" id="COG5001">
    <property type="taxonomic scope" value="Bacteria"/>
</dbReference>
<dbReference type="STRING" id="314285.KT71_06949"/>
<gene>
    <name evidence="5" type="ORF">KT71_06949</name>
</gene>
<evidence type="ECO:0000256" key="2">
    <source>
        <dbReference type="SAM" id="Phobius"/>
    </source>
</evidence>
<dbReference type="Pfam" id="PF00563">
    <property type="entry name" value="EAL"/>
    <property type="match status" value="1"/>
</dbReference>
<dbReference type="SUPFAM" id="SSF55073">
    <property type="entry name" value="Nucleotide cyclase"/>
    <property type="match status" value="1"/>
</dbReference>
<dbReference type="AlphaFoldDB" id="A4ABI7"/>
<dbReference type="HOGENOM" id="CLU_000445_129_2_6"/>
<protein>
    <submittedName>
        <fullName evidence="5">Diguanylate cyclase (GGDEF) domain protein</fullName>
    </submittedName>
</protein>
<dbReference type="PANTHER" id="PTHR44757">
    <property type="entry name" value="DIGUANYLATE CYCLASE DGCP"/>
    <property type="match status" value="1"/>
</dbReference>
<dbReference type="Pfam" id="PF00990">
    <property type="entry name" value="GGDEF"/>
    <property type="match status" value="1"/>
</dbReference>
<reference evidence="5 6" key="2">
    <citation type="journal article" date="2009" name="PLoS ONE">
        <title>The photosynthetic apparatus and its regulation in the aerobic gammaproteobacterium Congregibacter litoralis gen. nov., sp. nov.</title>
        <authorList>
            <person name="Spring S."/>
            <person name="Lunsdorf H."/>
            <person name="Fuchs B.M."/>
            <person name="Tindall B.J."/>
        </authorList>
    </citation>
    <scope>NUCLEOTIDE SEQUENCE [LARGE SCALE GENOMIC DNA]</scope>
    <source>
        <strain evidence="5">KT71</strain>
    </source>
</reference>
<accession>A4ABI7</accession>
<comment type="caution">
    <text evidence="5">The sequence shown here is derived from an EMBL/GenBank/DDBJ whole genome shotgun (WGS) entry which is preliminary data.</text>
</comment>
<organism evidence="5 6">
    <name type="scientific">Congregibacter litoralis KT71</name>
    <dbReference type="NCBI Taxonomy" id="314285"/>
    <lineage>
        <taxon>Bacteria</taxon>
        <taxon>Pseudomonadati</taxon>
        <taxon>Pseudomonadota</taxon>
        <taxon>Gammaproteobacteria</taxon>
        <taxon>Cellvibrionales</taxon>
        <taxon>Halieaceae</taxon>
        <taxon>Congregibacter</taxon>
    </lineage>
</organism>
<feature type="domain" description="GGDEF" evidence="4">
    <location>
        <begin position="248"/>
        <end position="386"/>
    </location>
</feature>
<evidence type="ECO:0000313" key="5">
    <source>
        <dbReference type="EMBL" id="EAQ96741.1"/>
    </source>
</evidence>
<evidence type="ECO:0000259" key="3">
    <source>
        <dbReference type="PROSITE" id="PS50883"/>
    </source>
</evidence>
<name>A4ABI7_9GAMM</name>
<feature type="domain" description="EAL" evidence="3">
    <location>
        <begin position="395"/>
        <end position="649"/>
    </location>
</feature>
<dbReference type="Proteomes" id="UP000019205">
    <property type="component" value="Chromosome"/>
</dbReference>
<feature type="transmembrane region" description="Helical" evidence="2">
    <location>
        <begin position="172"/>
        <end position="190"/>
    </location>
</feature>
<dbReference type="InterPro" id="IPR001633">
    <property type="entry name" value="EAL_dom"/>
</dbReference>
<dbReference type="InterPro" id="IPR052155">
    <property type="entry name" value="Biofilm_reg_signaling"/>
</dbReference>
<sequence length="654" mass="73430">MAHVAEDEQASDDLKHRVFLESLNIFYESLSVSVFAVVLNTLLLGYLLWTPENSTTVLSWCAATLTIAIYRISSTLRYKKMSEEAREASARRWYREMMLGVLLSGLAWGAAGYLLYDPRNMLNQSLLAFVIAGMCAGSIVSLSAFIEASATFLATSLLPFTLRLLVEGSSETGLMAVMAVLYLIMMTAFARRVNLTVIGGLEMTYLRSKAEDTIERQALFDELTGLPNRRLLQDRLGQALARAKRNNTQAALMFLDLDFFKRVNDSLGHSAGDELLVEIGRRLSDFLREADTAARLGGDEFVLLLTDIEGGSEHVVSVVRRRGETLRQAVEAPINIKGNEVHITVSIGVSLLPDDTNDVDDLLKHADTAMYRAKDDGRNTLRFFVPEMQASLSQRMDMERQLRGALDADEGLELYLQPQYTDEEAICGAELLIRWQYEGSFVPPDVFIPVAEDSGLIYRLGDWVIENACRIGAGLKDELRDREFSLAINVSPRQFRQKNFSEKIFEAMERHELPRGLIELELTEGLLIEDVDDTVSKMLSLREQGVRFSIDDFGTGYSSLRYLKSLPLDTLKVDQSFVRDVLTDPGDASIVRAIVSMARTLELEVIAEGVETKEVRDFLISANCLRFQGYLYSRPLPLDDFKALLETERERVIV</sequence>
<keyword evidence="2" id="KW-1133">Transmembrane helix</keyword>
<dbReference type="GO" id="GO:0003824">
    <property type="term" value="F:catalytic activity"/>
    <property type="evidence" value="ECO:0007669"/>
    <property type="project" value="UniProtKB-ARBA"/>
</dbReference>
<dbReference type="EMBL" id="AAOA02000004">
    <property type="protein sequence ID" value="EAQ96741.1"/>
    <property type="molecule type" value="Genomic_DNA"/>
</dbReference>
<dbReference type="InterPro" id="IPR029787">
    <property type="entry name" value="Nucleotide_cyclase"/>
</dbReference>
<dbReference type="Gene3D" id="3.30.70.270">
    <property type="match status" value="1"/>
</dbReference>
<dbReference type="NCBIfam" id="TIGR00254">
    <property type="entry name" value="GGDEF"/>
    <property type="match status" value="1"/>
</dbReference>
<proteinExistence type="predicted"/>
<dbReference type="OrthoDB" id="5777683at2"/>
<dbReference type="InterPro" id="IPR000160">
    <property type="entry name" value="GGDEF_dom"/>
</dbReference>
<dbReference type="SMART" id="SM00267">
    <property type="entry name" value="GGDEF"/>
    <property type="match status" value="1"/>
</dbReference>
<evidence type="ECO:0000313" key="6">
    <source>
        <dbReference type="Proteomes" id="UP000019205"/>
    </source>
</evidence>
<dbReference type="PANTHER" id="PTHR44757:SF2">
    <property type="entry name" value="BIOFILM ARCHITECTURE MAINTENANCE PROTEIN MBAA"/>
    <property type="match status" value="1"/>
</dbReference>
<feature type="transmembrane region" description="Helical" evidence="2">
    <location>
        <begin position="55"/>
        <end position="72"/>
    </location>
</feature>
<evidence type="ECO:0000256" key="1">
    <source>
        <dbReference type="ARBA" id="ARBA00001946"/>
    </source>
</evidence>
<feature type="transmembrane region" description="Helical" evidence="2">
    <location>
        <begin position="93"/>
        <end position="115"/>
    </location>
</feature>
<dbReference type="PROSITE" id="PS50883">
    <property type="entry name" value="EAL"/>
    <property type="match status" value="1"/>
</dbReference>
<dbReference type="InterPro" id="IPR043128">
    <property type="entry name" value="Rev_trsase/Diguanyl_cyclase"/>
</dbReference>